<dbReference type="PANTHER" id="PTHR33434:SF8">
    <property type="entry name" value="DEGV DOMAIN-CONTAINING PROTEIN SPR1019"/>
    <property type="match status" value="1"/>
</dbReference>
<proteinExistence type="predicted"/>
<evidence type="ECO:0000313" key="2">
    <source>
        <dbReference type="EMBL" id="KZU03459.1"/>
    </source>
</evidence>
<dbReference type="PROSITE" id="PS51482">
    <property type="entry name" value="DEGV"/>
    <property type="match status" value="1"/>
</dbReference>
<evidence type="ECO:0000313" key="4">
    <source>
        <dbReference type="Proteomes" id="UP000076989"/>
    </source>
</evidence>
<evidence type="ECO:0000256" key="1">
    <source>
        <dbReference type="ARBA" id="ARBA00023121"/>
    </source>
</evidence>
<dbReference type="Pfam" id="PF02645">
    <property type="entry name" value="DegV"/>
    <property type="match status" value="1"/>
</dbReference>
<dbReference type="PATRIC" id="fig|1590.192.peg.2815"/>
<sequence length="291" mass="31143">MKHKLIERCFPNMTIKIVTDSSVQLTTAEIAQYNIKVVPLLVGFGGDLIADTAVSTAEFDQQMAVSPVLPTTSQPPIGDFVSCYDELTADGSQVLSLHLTETLSGTVNAARQAAKLASGDVTVIDTQAADRGMAFQVLTAARMAHAGADMATILAKITVIRQHTKTYLFVDTLDNLVKGGRVPKLAGMVTNLIKLKFVFELEAGKLKLYTRGRGKKALIKAQEQILDQLADATRVEAAGISYVGEPSVAEAPEKLLQQVVPQVTPLVARTSPIIATHTGVGAYALMFYTVD</sequence>
<comment type="caution">
    <text evidence="3">The sequence shown here is derived from an EMBL/GenBank/DDBJ whole genome shotgun (WGS) entry which is preliminary data.</text>
</comment>
<reference evidence="2 4" key="1">
    <citation type="submission" date="2016-03" db="EMBL/GenBank/DDBJ databases">
        <title>Comparative genomics of 54 Lactobacillus plantarum strains reveals genomic uncoupling from niche constraints.</title>
        <authorList>
            <person name="Martino M.E."/>
        </authorList>
    </citation>
    <scope>NUCLEOTIDE SEQUENCE [LARGE SCALE GENOMIC DNA]</scope>
    <source>
        <strain evidence="2 4">Nizo2260</strain>
    </source>
</reference>
<dbReference type="SUPFAM" id="SSF82549">
    <property type="entry name" value="DAK1/DegV-like"/>
    <property type="match status" value="1"/>
</dbReference>
<name>A0A165B9C5_LACPN</name>
<keyword evidence="1" id="KW-0446">Lipid-binding</keyword>
<evidence type="ECO:0000313" key="3">
    <source>
        <dbReference type="EMBL" id="ODO62922.1"/>
    </source>
</evidence>
<dbReference type="NCBIfam" id="TIGR00762">
    <property type="entry name" value="DegV"/>
    <property type="match status" value="1"/>
</dbReference>
<dbReference type="EMBL" id="LUWI01000022">
    <property type="protein sequence ID" value="KZU03459.1"/>
    <property type="molecule type" value="Genomic_DNA"/>
</dbReference>
<dbReference type="Gene3D" id="3.30.1180.10">
    <property type="match status" value="1"/>
</dbReference>
<dbReference type="InterPro" id="IPR003797">
    <property type="entry name" value="DegV"/>
</dbReference>
<gene>
    <name evidence="3" type="ORF">LPJSA22_02940</name>
    <name evidence="2" type="ORF">Nizo2260_1699</name>
</gene>
<dbReference type="InterPro" id="IPR043168">
    <property type="entry name" value="DegV_C"/>
</dbReference>
<dbReference type="InterPro" id="IPR050270">
    <property type="entry name" value="DegV_domain_contain"/>
</dbReference>
<dbReference type="AlphaFoldDB" id="A0A165B9C5"/>
<dbReference type="GO" id="GO:0008289">
    <property type="term" value="F:lipid binding"/>
    <property type="evidence" value="ECO:0007669"/>
    <property type="project" value="UniProtKB-KW"/>
</dbReference>
<dbReference type="PANTHER" id="PTHR33434">
    <property type="entry name" value="DEGV DOMAIN-CONTAINING PROTEIN DR_1986-RELATED"/>
    <property type="match status" value="1"/>
</dbReference>
<accession>A0A165B9C5</accession>
<protein>
    <submittedName>
        <fullName evidence="3">DegV domain-containing protein</fullName>
    </submittedName>
</protein>
<dbReference type="Proteomes" id="UP000094892">
    <property type="component" value="Unassembled WGS sequence"/>
</dbReference>
<dbReference type="EMBL" id="MCOL01000001">
    <property type="protein sequence ID" value="ODO62922.1"/>
    <property type="molecule type" value="Genomic_DNA"/>
</dbReference>
<organism evidence="3 5">
    <name type="scientific">Lactiplantibacillus plantarum</name>
    <name type="common">Lactobacillus plantarum</name>
    <dbReference type="NCBI Taxonomy" id="1590"/>
    <lineage>
        <taxon>Bacteria</taxon>
        <taxon>Bacillati</taxon>
        <taxon>Bacillota</taxon>
        <taxon>Bacilli</taxon>
        <taxon>Lactobacillales</taxon>
        <taxon>Lactobacillaceae</taxon>
        <taxon>Lactiplantibacillus</taxon>
    </lineage>
</organism>
<dbReference type="Proteomes" id="UP000076989">
    <property type="component" value="Unassembled WGS sequence"/>
</dbReference>
<evidence type="ECO:0000313" key="5">
    <source>
        <dbReference type="Proteomes" id="UP000094892"/>
    </source>
</evidence>
<dbReference type="Gene3D" id="3.40.50.10170">
    <property type="match status" value="1"/>
</dbReference>
<reference evidence="3 5" key="2">
    <citation type="submission" date="2016-08" db="EMBL/GenBank/DDBJ databases">
        <title>Genome sequencing of Lactobacillus plantarum JSA22, isolated from fermented soybean paste.</title>
        <authorList>
            <person name="Choi H.S."/>
        </authorList>
    </citation>
    <scope>NUCLEOTIDE SEQUENCE [LARGE SCALE GENOMIC DNA]</scope>
    <source>
        <strain evidence="3 5">JSA22</strain>
    </source>
</reference>